<feature type="compositionally biased region" description="Low complexity" evidence="3">
    <location>
        <begin position="90"/>
        <end position="102"/>
    </location>
</feature>
<feature type="compositionally biased region" description="Polar residues" evidence="3">
    <location>
        <begin position="117"/>
        <end position="127"/>
    </location>
</feature>
<organism evidence="4 5">
    <name type="scientific">Dispira parvispora</name>
    <dbReference type="NCBI Taxonomy" id="1520584"/>
    <lineage>
        <taxon>Eukaryota</taxon>
        <taxon>Fungi</taxon>
        <taxon>Fungi incertae sedis</taxon>
        <taxon>Zoopagomycota</taxon>
        <taxon>Kickxellomycotina</taxon>
        <taxon>Dimargaritomycetes</taxon>
        <taxon>Dimargaritales</taxon>
        <taxon>Dimargaritaceae</taxon>
        <taxon>Dispira</taxon>
    </lineage>
</organism>
<dbReference type="GO" id="GO:0006334">
    <property type="term" value="P:nucleosome assembly"/>
    <property type="evidence" value="ECO:0007669"/>
    <property type="project" value="TreeGrafter"/>
</dbReference>
<feature type="compositionally biased region" description="Basic and acidic residues" evidence="3">
    <location>
        <begin position="279"/>
        <end position="298"/>
    </location>
</feature>
<dbReference type="PANTHER" id="PTHR22691:SF8">
    <property type="entry name" value="PROTEIN SPT2 HOMOLOG"/>
    <property type="match status" value="1"/>
</dbReference>
<evidence type="ECO:0000256" key="2">
    <source>
        <dbReference type="ARBA" id="ARBA00023054"/>
    </source>
</evidence>
<dbReference type="PANTHER" id="PTHR22691">
    <property type="entry name" value="YEAST SPT2-RELATED"/>
    <property type="match status" value="1"/>
</dbReference>
<feature type="compositionally biased region" description="Polar residues" evidence="3">
    <location>
        <begin position="313"/>
        <end position="323"/>
    </location>
</feature>
<reference evidence="4" key="1">
    <citation type="submission" date="2022-07" db="EMBL/GenBank/DDBJ databases">
        <title>Phylogenomic reconstructions and comparative analyses of Kickxellomycotina fungi.</title>
        <authorList>
            <person name="Reynolds N.K."/>
            <person name="Stajich J.E."/>
            <person name="Barry K."/>
            <person name="Grigoriev I.V."/>
            <person name="Crous P."/>
            <person name="Smith M.E."/>
        </authorList>
    </citation>
    <scope>NUCLEOTIDE SEQUENCE</scope>
    <source>
        <strain evidence="4">RSA 1196</strain>
    </source>
</reference>
<dbReference type="AlphaFoldDB" id="A0A9W8AY46"/>
<protein>
    <submittedName>
        <fullName evidence="4">Uncharacterized protein</fullName>
    </submittedName>
</protein>
<feature type="compositionally biased region" description="Low complexity" evidence="3">
    <location>
        <begin position="404"/>
        <end position="418"/>
    </location>
</feature>
<feature type="compositionally biased region" description="Polar residues" evidence="3">
    <location>
        <begin position="189"/>
        <end position="236"/>
    </location>
</feature>
<comment type="caution">
    <text evidence="4">The sequence shown here is derived from an EMBL/GenBank/DDBJ whole genome shotgun (WGS) entry which is preliminary data.</text>
</comment>
<accession>A0A9W8AY46</accession>
<dbReference type="EMBL" id="JANBPY010000254">
    <property type="protein sequence ID" value="KAJ1967956.1"/>
    <property type="molecule type" value="Genomic_DNA"/>
</dbReference>
<name>A0A9W8AY46_9FUNG</name>
<feature type="compositionally biased region" description="Acidic residues" evidence="3">
    <location>
        <begin position="461"/>
        <end position="496"/>
    </location>
</feature>
<dbReference type="Pfam" id="PF08243">
    <property type="entry name" value="SPT2"/>
    <property type="match status" value="1"/>
</dbReference>
<feature type="compositionally biased region" description="Polar residues" evidence="3">
    <location>
        <begin position="57"/>
        <end position="66"/>
    </location>
</feature>
<dbReference type="GO" id="GO:0005730">
    <property type="term" value="C:nucleolus"/>
    <property type="evidence" value="ECO:0007669"/>
    <property type="project" value="TreeGrafter"/>
</dbReference>
<gene>
    <name evidence="4" type="ORF">IWQ62_001540</name>
</gene>
<evidence type="ECO:0000313" key="5">
    <source>
        <dbReference type="Proteomes" id="UP001150925"/>
    </source>
</evidence>
<keyword evidence="5" id="KW-1185">Reference proteome</keyword>
<evidence type="ECO:0000256" key="1">
    <source>
        <dbReference type="ARBA" id="ARBA00006461"/>
    </source>
</evidence>
<feature type="compositionally biased region" description="Basic and acidic residues" evidence="3">
    <location>
        <begin position="42"/>
        <end position="54"/>
    </location>
</feature>
<sequence length="582" mass="64078">MSEFAKLMRLASEHTARVEASLKPKKPRSTAPASKGSTSSKLDQRAYRDAEQRVNRLVQTTSSELSRLQRPVPTERSQPATSSLKRKTPAASGSHASASSLSKVNTPDKRSRPAATSRVTSGVTPSRATPMRTKRPSEPSTLTPPARSRAPVGKLSYSQLLDMADASVPKSSSRHAAPATKPAGRPLSNRPTSSPRTTPVSQRNNGLISHSNTDPARRVNSLSSQPPSRTARTSLVTPPAKNPMLRNATPMSSATTRKRTSGPAPTELIALNKSKRDRRSIEEVQADLRKKRLAKVDRPVANPVARTRETVAPRTTSGKQPASSRARPLTSPLGPPPTRAKFAGKKPPSSLPGRDVETRVPQKRPPSISQRPNSGSAYRDPRDEDRALPGASRPRARAVRPLDTPSSTTSASVRSTVSQKKPPPKTQYGSKRPPVVADPRAKSRAPLPRPTYPGRRNLHYEDDDDEEVDSDLEDFIVDDEEEEEEEGIGYYDDEVDDRYARPTRGVKGDRSKQELSSVLKDVFGYDKRRFANQADYDSDDMEVGAHALRMEEARSARIARLEDEREEELERLALERKRPRKQ</sequence>
<dbReference type="SMART" id="SM00784">
    <property type="entry name" value="SPT2"/>
    <property type="match status" value="1"/>
</dbReference>
<dbReference type="OrthoDB" id="6259853at2759"/>
<comment type="similarity">
    <text evidence="1">Belongs to the SPT2 family.</text>
</comment>
<dbReference type="GO" id="GO:0042393">
    <property type="term" value="F:histone binding"/>
    <property type="evidence" value="ECO:0007669"/>
    <property type="project" value="TreeGrafter"/>
</dbReference>
<feature type="region of interest" description="Disordered" evidence="3">
    <location>
        <begin position="1"/>
        <end position="512"/>
    </location>
</feature>
<evidence type="ECO:0000313" key="4">
    <source>
        <dbReference type="EMBL" id="KAJ1967956.1"/>
    </source>
</evidence>
<feature type="compositionally biased region" description="Basic and acidic residues" evidence="3">
    <location>
        <begin position="11"/>
        <end position="22"/>
    </location>
</feature>
<proteinExistence type="inferred from homology"/>
<feature type="compositionally biased region" description="Polar residues" evidence="3">
    <location>
        <begin position="367"/>
        <end position="376"/>
    </location>
</feature>
<dbReference type="InterPro" id="IPR013256">
    <property type="entry name" value="Chromatin_SPT2"/>
</dbReference>
<evidence type="ECO:0000256" key="3">
    <source>
        <dbReference type="SAM" id="MobiDB-lite"/>
    </source>
</evidence>
<dbReference type="Proteomes" id="UP001150925">
    <property type="component" value="Unassembled WGS sequence"/>
</dbReference>
<dbReference type="GO" id="GO:0006360">
    <property type="term" value="P:transcription by RNA polymerase I"/>
    <property type="evidence" value="ECO:0007669"/>
    <property type="project" value="TreeGrafter"/>
</dbReference>
<dbReference type="GO" id="GO:0003677">
    <property type="term" value="F:DNA binding"/>
    <property type="evidence" value="ECO:0007669"/>
    <property type="project" value="TreeGrafter"/>
</dbReference>
<keyword evidence="2" id="KW-0175">Coiled coil</keyword>
<feature type="compositionally biased region" description="Polar residues" evidence="3">
    <location>
        <begin position="31"/>
        <end position="41"/>
    </location>
</feature>